<dbReference type="RefSeq" id="WP_047872386.1">
    <property type="nucleotide sequence ID" value="NZ_BMYC01000020.1"/>
</dbReference>
<keyword evidence="1" id="KW-0677">Repeat</keyword>
<dbReference type="PANTHER" id="PTHR43855:SF1">
    <property type="entry name" value="THIOSULFATE SULFURTRANSFERASE"/>
    <property type="match status" value="1"/>
</dbReference>
<dbReference type="AlphaFoldDB" id="A0A0J1GTP7"/>
<organism evidence="5 6">
    <name type="scientific">Photobacterium aphoticum</name>
    <dbReference type="NCBI Taxonomy" id="754436"/>
    <lineage>
        <taxon>Bacteria</taxon>
        <taxon>Pseudomonadati</taxon>
        <taxon>Pseudomonadota</taxon>
        <taxon>Gammaproteobacteria</taxon>
        <taxon>Vibrionales</taxon>
        <taxon>Vibrionaceae</taxon>
        <taxon>Photobacterium</taxon>
    </lineage>
</organism>
<dbReference type="OrthoDB" id="9781034at2"/>
<feature type="domain" description="Rhodanese" evidence="4">
    <location>
        <begin position="299"/>
        <end position="420"/>
    </location>
</feature>
<dbReference type="Proteomes" id="UP000036426">
    <property type="component" value="Unassembled WGS sequence"/>
</dbReference>
<sequence>MRITKYGLLPLLALFSSSLWATSFDQLAKHPSSDFQIIDCRSSNHFNGWPEDGQTRGGHFPGALNFDADWLSTLRPPKLADLLESHGIEIDKPTFLYCSPNKAQVLKQQLMGLGNKRVTVISETLADYSGDLVSLSRYQQLVPADWLNQLLNGKTVQYAPKKGFKVVEVAWGPPTKYLAAHIPSALYLNTNNLEAEPWWNRVDANQLTALLRDLGIRHDTTVILYGRDNTAAARAANIMMYAGVDDVRLLNGGWTAWTNAGFDTEALLNQAEPVDFGRAIPGNPQYIIDMPRAREMVKHPDTQSLVSIRSWEEYIGDTSGYRYIKPKGRIAGSKWGHAGSDAYHLEHFRNPDNTMLSADLITQFWKEWNIEADQDVAFYCGTGWRASEVFFYAYVMGWDHISVFDGGWFEWSGDAKNPTETGDIPNAPKAKHADRNH</sequence>
<feature type="signal peptide" evidence="3">
    <location>
        <begin position="1"/>
        <end position="21"/>
    </location>
</feature>
<proteinExistence type="predicted"/>
<feature type="domain" description="Rhodanese" evidence="4">
    <location>
        <begin position="31"/>
        <end position="124"/>
    </location>
</feature>
<dbReference type="EMBL" id="LDOV01000001">
    <property type="protein sequence ID" value="KLV03041.1"/>
    <property type="molecule type" value="Genomic_DNA"/>
</dbReference>
<dbReference type="InterPro" id="IPR036873">
    <property type="entry name" value="Rhodanese-like_dom_sf"/>
</dbReference>
<evidence type="ECO:0000256" key="2">
    <source>
        <dbReference type="SAM" id="MobiDB-lite"/>
    </source>
</evidence>
<keyword evidence="5" id="KW-0808">Transferase</keyword>
<evidence type="ECO:0000313" key="5">
    <source>
        <dbReference type="EMBL" id="KLV03041.1"/>
    </source>
</evidence>
<gene>
    <name evidence="5" type="ORF">ABT58_00460</name>
</gene>
<dbReference type="SMART" id="SM00450">
    <property type="entry name" value="RHOD"/>
    <property type="match status" value="3"/>
</dbReference>
<dbReference type="PANTHER" id="PTHR43855">
    <property type="entry name" value="THIOSULFATE SULFURTRANSFERASE"/>
    <property type="match status" value="1"/>
</dbReference>
<accession>A0A0J1GTP7</accession>
<dbReference type="GO" id="GO:0016740">
    <property type="term" value="F:transferase activity"/>
    <property type="evidence" value="ECO:0007669"/>
    <property type="project" value="UniProtKB-KW"/>
</dbReference>
<dbReference type="Gene3D" id="3.40.250.10">
    <property type="entry name" value="Rhodanese-like domain"/>
    <property type="match status" value="3"/>
</dbReference>
<dbReference type="CDD" id="cd01448">
    <property type="entry name" value="TST_Repeat_1"/>
    <property type="match status" value="1"/>
</dbReference>
<dbReference type="InterPro" id="IPR051126">
    <property type="entry name" value="Thiosulfate_sulfurtransferase"/>
</dbReference>
<dbReference type="PATRIC" id="fig|754436.4.peg.101"/>
<dbReference type="InterPro" id="IPR001763">
    <property type="entry name" value="Rhodanese-like_dom"/>
</dbReference>
<feature type="domain" description="Rhodanese" evidence="4">
    <location>
        <begin position="160"/>
        <end position="266"/>
    </location>
</feature>
<evidence type="ECO:0000256" key="3">
    <source>
        <dbReference type="SAM" id="SignalP"/>
    </source>
</evidence>
<feature type="region of interest" description="Disordered" evidence="2">
    <location>
        <begin position="417"/>
        <end position="437"/>
    </location>
</feature>
<feature type="chain" id="PRO_5005252091" evidence="3">
    <location>
        <begin position="22"/>
        <end position="437"/>
    </location>
</feature>
<dbReference type="CDD" id="cd01449">
    <property type="entry name" value="TST_Repeat_2"/>
    <property type="match status" value="1"/>
</dbReference>
<keyword evidence="6" id="KW-1185">Reference proteome</keyword>
<dbReference type="Pfam" id="PF00581">
    <property type="entry name" value="Rhodanese"/>
    <property type="match status" value="3"/>
</dbReference>
<keyword evidence="3" id="KW-0732">Signal</keyword>
<reference evidence="5 6" key="1">
    <citation type="submission" date="2015-05" db="EMBL/GenBank/DDBJ databases">
        <title>Photobacterium galathea sp. nov.</title>
        <authorList>
            <person name="Machado H."/>
            <person name="Gram L."/>
        </authorList>
    </citation>
    <scope>NUCLEOTIDE SEQUENCE [LARGE SCALE GENOMIC DNA]</scope>
    <source>
        <strain evidence="5 6">DSM 25995</strain>
    </source>
</reference>
<protein>
    <submittedName>
        <fullName evidence="5">Thiosulfate sulfurtransferase</fullName>
    </submittedName>
</protein>
<comment type="caution">
    <text evidence="5">The sequence shown here is derived from an EMBL/GenBank/DDBJ whole genome shotgun (WGS) entry which is preliminary data.</text>
</comment>
<dbReference type="SUPFAM" id="SSF52821">
    <property type="entry name" value="Rhodanese/Cell cycle control phosphatase"/>
    <property type="match status" value="3"/>
</dbReference>
<evidence type="ECO:0000313" key="6">
    <source>
        <dbReference type="Proteomes" id="UP000036426"/>
    </source>
</evidence>
<evidence type="ECO:0000256" key="1">
    <source>
        <dbReference type="ARBA" id="ARBA00022737"/>
    </source>
</evidence>
<dbReference type="PROSITE" id="PS50206">
    <property type="entry name" value="RHODANESE_3"/>
    <property type="match status" value="3"/>
</dbReference>
<name>A0A0J1GTP7_9GAMM</name>
<evidence type="ECO:0000259" key="4">
    <source>
        <dbReference type="PROSITE" id="PS50206"/>
    </source>
</evidence>